<sequence>MKVKNLARHSLYAIMAGAMFSILTPAAMATEKTDIIKAANSQVPGYFRMALGDDITVTAFYDGPVYLKPSILKGTNGRYIDSMLKVMSVPINKDGVQTSVNAYLIQQNDRLTLIDSGAAKCFGDTLGNLVSNIKLSGINPDDVDSIIVTHMHPDHACGATNPDGTAAFPNAEFVAPKKDADYWLSESIAKTVPDSERSFFDAARRTVAPYKASGRFRTFESGESPVPGIESIDEAGHSPGMSGYLIGNKDHKLLVWGDIIHSHAVQFKHPEVAVIFDYDPKAAVATRHRILNDAVHGNLWIAAAHLPFPGIGHVVTDGEGYRWVPVEYGPVR</sequence>
<dbReference type="PANTHER" id="PTHR42978">
    <property type="entry name" value="QUORUM-QUENCHING LACTONASE YTNP-RELATED-RELATED"/>
    <property type="match status" value="1"/>
</dbReference>
<evidence type="ECO:0000256" key="5">
    <source>
        <dbReference type="SAM" id="SignalP"/>
    </source>
</evidence>
<feature type="chain" id="PRO_5045486125" evidence="5">
    <location>
        <begin position="30"/>
        <end position="332"/>
    </location>
</feature>
<keyword evidence="2" id="KW-0479">Metal-binding</keyword>
<dbReference type="SUPFAM" id="SSF56281">
    <property type="entry name" value="Metallo-hydrolase/oxidoreductase"/>
    <property type="match status" value="1"/>
</dbReference>
<feature type="domain" description="Metallo-beta-lactamase" evidence="6">
    <location>
        <begin position="99"/>
        <end position="305"/>
    </location>
</feature>
<dbReference type="InterPro" id="IPR051013">
    <property type="entry name" value="MBL_superfamily_lactonases"/>
</dbReference>
<evidence type="ECO:0000256" key="4">
    <source>
        <dbReference type="ARBA" id="ARBA00022833"/>
    </source>
</evidence>
<name>A0ABT5LVI4_9GAMM</name>
<keyword evidence="4" id="KW-0862">Zinc</keyword>
<dbReference type="Proteomes" id="UP001220225">
    <property type="component" value="Unassembled WGS sequence"/>
</dbReference>
<dbReference type="CDD" id="cd07720">
    <property type="entry name" value="OPHC2-like_MBL-fold"/>
    <property type="match status" value="1"/>
</dbReference>
<proteinExistence type="inferred from homology"/>
<reference evidence="7 8" key="1">
    <citation type="submission" date="2023-02" db="EMBL/GenBank/DDBJ databases">
        <title>Entomopathogenic bacteria.</title>
        <authorList>
            <person name="Machado R.A."/>
        </authorList>
    </citation>
    <scope>NUCLEOTIDE SEQUENCE [LARGE SCALE GENOMIC DNA]</scope>
    <source>
        <strain evidence="7 8">XENO-2</strain>
    </source>
</reference>
<evidence type="ECO:0000256" key="3">
    <source>
        <dbReference type="ARBA" id="ARBA00022801"/>
    </source>
</evidence>
<dbReference type="SMART" id="SM00849">
    <property type="entry name" value="Lactamase_B"/>
    <property type="match status" value="1"/>
</dbReference>
<dbReference type="PANTHER" id="PTHR42978:SF6">
    <property type="entry name" value="QUORUM-QUENCHING LACTONASE YTNP-RELATED"/>
    <property type="match status" value="1"/>
</dbReference>
<organism evidence="7 8">
    <name type="scientific">Xenorhabdus anantnagensis</name>
    <dbReference type="NCBI Taxonomy" id="3025875"/>
    <lineage>
        <taxon>Bacteria</taxon>
        <taxon>Pseudomonadati</taxon>
        <taxon>Pseudomonadota</taxon>
        <taxon>Gammaproteobacteria</taxon>
        <taxon>Enterobacterales</taxon>
        <taxon>Morganellaceae</taxon>
        <taxon>Xenorhabdus</taxon>
    </lineage>
</organism>
<feature type="signal peptide" evidence="5">
    <location>
        <begin position="1"/>
        <end position="29"/>
    </location>
</feature>
<dbReference type="Pfam" id="PF00753">
    <property type="entry name" value="Lactamase_B"/>
    <property type="match status" value="1"/>
</dbReference>
<evidence type="ECO:0000256" key="1">
    <source>
        <dbReference type="ARBA" id="ARBA00007749"/>
    </source>
</evidence>
<evidence type="ECO:0000259" key="6">
    <source>
        <dbReference type="SMART" id="SM00849"/>
    </source>
</evidence>
<dbReference type="RefSeq" id="WP_273576743.1">
    <property type="nucleotide sequence ID" value="NZ_JAQRFN010000024.1"/>
</dbReference>
<evidence type="ECO:0000313" key="7">
    <source>
        <dbReference type="EMBL" id="MDC9598229.1"/>
    </source>
</evidence>
<evidence type="ECO:0000313" key="8">
    <source>
        <dbReference type="Proteomes" id="UP001220225"/>
    </source>
</evidence>
<dbReference type="InterPro" id="IPR036866">
    <property type="entry name" value="RibonucZ/Hydroxyglut_hydro"/>
</dbReference>
<dbReference type="InterPro" id="IPR001279">
    <property type="entry name" value="Metallo-B-lactamas"/>
</dbReference>
<evidence type="ECO:0000256" key="2">
    <source>
        <dbReference type="ARBA" id="ARBA00022723"/>
    </source>
</evidence>
<gene>
    <name evidence="7" type="ORF">PSI14_15615</name>
</gene>
<accession>A0ABT5LVI4</accession>
<comment type="caution">
    <text evidence="7">The sequence shown here is derived from an EMBL/GenBank/DDBJ whole genome shotgun (WGS) entry which is preliminary data.</text>
</comment>
<keyword evidence="5" id="KW-0732">Signal</keyword>
<keyword evidence="3" id="KW-0378">Hydrolase</keyword>
<keyword evidence="8" id="KW-1185">Reference proteome</keyword>
<dbReference type="EMBL" id="JAQRFN010000024">
    <property type="protein sequence ID" value="MDC9598229.1"/>
    <property type="molecule type" value="Genomic_DNA"/>
</dbReference>
<protein>
    <submittedName>
        <fullName evidence="7">MBL fold metallo-hydrolase</fullName>
    </submittedName>
</protein>
<comment type="similarity">
    <text evidence="1">Belongs to the metallo-beta-lactamase superfamily.</text>
</comment>
<dbReference type="Gene3D" id="3.60.15.10">
    <property type="entry name" value="Ribonuclease Z/Hydroxyacylglutathione hydrolase-like"/>
    <property type="match status" value="1"/>
</dbReference>